<dbReference type="RefSeq" id="WP_080000635.1">
    <property type="nucleotide sequence ID" value="NZ_BNJW01000019.1"/>
</dbReference>
<sequence length="64" mass="7092">MTRKISKIGASLLVLAVATTIDYRQSEAKTIGKVVYRETAKSMLEKAMDNQPKSSSWFPEDSLA</sequence>
<dbReference type="AlphaFoldDB" id="A0A7W2AJL6"/>
<organism evidence="1 3">
    <name type="scientific">Enterococcus lactis</name>
    <dbReference type="NCBI Taxonomy" id="357441"/>
    <lineage>
        <taxon>Bacteria</taxon>
        <taxon>Bacillati</taxon>
        <taxon>Bacillota</taxon>
        <taxon>Bacilli</taxon>
        <taxon>Lactobacillales</taxon>
        <taxon>Enterococcaceae</taxon>
        <taxon>Enterococcus</taxon>
    </lineage>
</organism>
<evidence type="ECO:0000313" key="2">
    <source>
        <dbReference type="EMBL" id="MBX4192678.1"/>
    </source>
</evidence>
<dbReference type="EMBL" id="JAIFOD010000001">
    <property type="protein sequence ID" value="MBX4192678.1"/>
    <property type="molecule type" value="Genomic_DNA"/>
</dbReference>
<reference evidence="2" key="2">
    <citation type="journal article" date="2022" name="J. Anim. Sci.">
        <title>Whole genome sequence analyses-based assessment of virulence potential and antimicrobial susceptibilities and resistance of Enterococcus faecium strains isolated from commercial swine and cattle probiotic products.</title>
        <authorList>
            <person name="Shridhar P.B."/>
            <person name="Amachawadi R.G."/>
            <person name="Tokach M."/>
            <person name="Patel I."/>
            <person name="Gangiredla J."/>
            <person name="Mammel M."/>
            <person name="Nagaraja T.G."/>
        </authorList>
    </citation>
    <scope>NUCLEOTIDE SEQUENCE</scope>
    <source>
        <strain evidence="2">EF216</strain>
    </source>
</reference>
<gene>
    <name evidence="1" type="ORF">H1Z91_01155</name>
    <name evidence="2" type="ORF">KYX84_00330</name>
</gene>
<name>A0A7W2AJL6_9ENTE</name>
<evidence type="ECO:0000313" key="3">
    <source>
        <dbReference type="Proteomes" id="UP000531895"/>
    </source>
</evidence>
<comment type="caution">
    <text evidence="1">The sequence shown here is derived from an EMBL/GenBank/DDBJ whole genome shotgun (WGS) entry which is preliminary data.</text>
</comment>
<reference evidence="1 3" key="1">
    <citation type="submission" date="2020-07" db="EMBL/GenBank/DDBJ databases">
        <authorList>
            <person name="Feng H."/>
        </authorList>
    </citation>
    <scope>NUCLEOTIDE SEQUENCE [LARGE SCALE GENOMIC DNA]</scope>
    <source>
        <strain evidence="1">S-7</strain>
        <strain evidence="3">s-7</strain>
    </source>
</reference>
<proteinExistence type="predicted"/>
<protein>
    <submittedName>
        <fullName evidence="1">Uncharacterized protein</fullName>
    </submittedName>
</protein>
<accession>A0A7W2AJL6</accession>
<dbReference type="Proteomes" id="UP000531895">
    <property type="component" value="Unassembled WGS sequence"/>
</dbReference>
<dbReference type="EMBL" id="JACEIT010000001">
    <property type="protein sequence ID" value="MBA4544966.1"/>
    <property type="molecule type" value="Genomic_DNA"/>
</dbReference>
<dbReference type="Proteomes" id="UP000704433">
    <property type="component" value="Unassembled WGS sequence"/>
</dbReference>
<evidence type="ECO:0000313" key="1">
    <source>
        <dbReference type="EMBL" id="MBA4544966.1"/>
    </source>
</evidence>